<dbReference type="AlphaFoldDB" id="A0A937X803"/>
<comment type="caution">
    <text evidence="3">The sequence shown here is derived from an EMBL/GenBank/DDBJ whole genome shotgun (WGS) entry which is preliminary data.</text>
</comment>
<dbReference type="Proteomes" id="UP000703893">
    <property type="component" value="Unassembled WGS sequence"/>
</dbReference>
<organism evidence="3 4">
    <name type="scientific">Candidatus Tanganyikabacteria bacterium</name>
    <dbReference type="NCBI Taxonomy" id="2961651"/>
    <lineage>
        <taxon>Bacteria</taxon>
        <taxon>Bacillati</taxon>
        <taxon>Candidatus Sericytochromatia</taxon>
        <taxon>Candidatus Tanganyikabacteria</taxon>
    </lineage>
</organism>
<feature type="region of interest" description="Disordered" evidence="1">
    <location>
        <begin position="1"/>
        <end position="23"/>
    </location>
</feature>
<name>A0A937X803_9BACT</name>
<evidence type="ECO:0000313" key="3">
    <source>
        <dbReference type="EMBL" id="MBM3275997.1"/>
    </source>
</evidence>
<accession>A0A937X803</accession>
<keyword evidence="2" id="KW-1133">Transmembrane helix</keyword>
<feature type="transmembrane region" description="Helical" evidence="2">
    <location>
        <begin position="60"/>
        <end position="84"/>
    </location>
</feature>
<gene>
    <name evidence="3" type="ORF">FJZ00_12655</name>
</gene>
<feature type="compositionally biased region" description="Basic and acidic residues" evidence="1">
    <location>
        <begin position="13"/>
        <end position="23"/>
    </location>
</feature>
<evidence type="ECO:0000256" key="1">
    <source>
        <dbReference type="SAM" id="MobiDB-lite"/>
    </source>
</evidence>
<reference evidence="3 4" key="1">
    <citation type="submission" date="2019-03" db="EMBL/GenBank/DDBJ databases">
        <title>Lake Tanganyika Metagenome-Assembled Genomes (MAGs).</title>
        <authorList>
            <person name="Tran P."/>
        </authorList>
    </citation>
    <scope>NUCLEOTIDE SEQUENCE [LARGE SCALE GENOMIC DNA]</scope>
    <source>
        <strain evidence="3">K_DeepCast_65m_m2_236</strain>
    </source>
</reference>
<feature type="non-terminal residue" evidence="3">
    <location>
        <position position="307"/>
    </location>
</feature>
<evidence type="ECO:0000256" key="2">
    <source>
        <dbReference type="SAM" id="Phobius"/>
    </source>
</evidence>
<keyword evidence="2" id="KW-0812">Transmembrane</keyword>
<dbReference type="Gene3D" id="2.60.120.380">
    <property type="match status" value="1"/>
</dbReference>
<evidence type="ECO:0000313" key="4">
    <source>
        <dbReference type="Proteomes" id="UP000703893"/>
    </source>
</evidence>
<protein>
    <submittedName>
        <fullName evidence="3">PPC domain-containing protein</fullName>
    </submittedName>
</protein>
<dbReference type="EMBL" id="VGJX01000814">
    <property type="protein sequence ID" value="MBM3275997.1"/>
    <property type="molecule type" value="Genomic_DNA"/>
</dbReference>
<keyword evidence="2" id="KW-0472">Membrane</keyword>
<proteinExistence type="predicted"/>
<sequence length="307" mass="33366">MKDLDLEPPMNIDGHRSRPKEWQDGCRISSGRIAGFQRRVLKPLIHAGPEGCARRRKSGLFSVFACVHLGFLFFASALSIPLAAAPPVLQELLPRGGQRGKIFTLYLRGENLPPDAQIRSTLPASFSRLTLSKDPLSEAGSARPNSVLPFLVTLKPEAPTGFYPIRITSSEGISNVLLFSVGDLPEIEEAESRNPKLKDPQAIVVPAVVNGTLGAADIDTYVFQARAGQKLVFEVEARRMGSAIDPAIEITGPGGKELASNDDAPALGVDSRVEVAFARAGEYRVRVHDTKYSDQAQNFYRLKIGSY</sequence>